<dbReference type="Pfam" id="PF23621">
    <property type="entry name" value="BP74_N"/>
    <property type="match status" value="1"/>
</dbReference>
<evidence type="ECO:0000313" key="4">
    <source>
        <dbReference type="Proteomes" id="UP000001396"/>
    </source>
</evidence>
<proteinExistence type="predicted"/>
<feature type="domain" description="BP74 N-terminal" evidence="2">
    <location>
        <begin position="23"/>
        <end position="126"/>
    </location>
</feature>
<dbReference type="EMBL" id="ADBJ01000021">
    <property type="protein sequence ID" value="EFA82069.1"/>
    <property type="molecule type" value="Genomic_DNA"/>
</dbReference>
<feature type="chain" id="PRO_5003042046" description="BP74 N-terminal domain-containing protein" evidence="1">
    <location>
        <begin position="21"/>
        <end position="133"/>
    </location>
</feature>
<protein>
    <recommendedName>
        <fullName evidence="2">BP74 N-terminal domain-containing protein</fullName>
    </recommendedName>
</protein>
<reference evidence="3 4" key="1">
    <citation type="journal article" date="2011" name="Genome Res.">
        <title>Phylogeny-wide analysis of social amoeba genomes highlights ancient origins for complex intercellular communication.</title>
        <authorList>
            <person name="Heidel A.J."/>
            <person name="Lawal H.M."/>
            <person name="Felder M."/>
            <person name="Schilde C."/>
            <person name="Helps N.R."/>
            <person name="Tunggal B."/>
            <person name="Rivero F."/>
            <person name="John U."/>
            <person name="Schleicher M."/>
            <person name="Eichinger L."/>
            <person name="Platzer M."/>
            <person name="Noegel A.A."/>
            <person name="Schaap P."/>
            <person name="Gloeckner G."/>
        </authorList>
    </citation>
    <scope>NUCLEOTIDE SEQUENCE [LARGE SCALE GENOMIC DNA]</scope>
    <source>
        <strain evidence="4">ATCC 26659 / Pp 5 / PN500</strain>
    </source>
</reference>
<evidence type="ECO:0000313" key="3">
    <source>
        <dbReference type="EMBL" id="EFA82069.1"/>
    </source>
</evidence>
<accession>D3B930</accession>
<dbReference type="InParanoid" id="D3B930"/>
<keyword evidence="4" id="KW-1185">Reference proteome</keyword>
<keyword evidence="1" id="KW-0732">Signal</keyword>
<evidence type="ECO:0000259" key="2">
    <source>
        <dbReference type="Pfam" id="PF23621"/>
    </source>
</evidence>
<dbReference type="PANTHER" id="PTHR35883:SF1">
    <property type="entry name" value="CALMODULIN-BINDING PROTEIN CAM-BP15-RELATED"/>
    <property type="match status" value="1"/>
</dbReference>
<dbReference type="InterPro" id="IPR053344">
    <property type="entry name" value="cAMP-inducible_BP74-like"/>
</dbReference>
<dbReference type="PANTHER" id="PTHR35883">
    <property type="entry name" value="CYCLIC AMP-INDUCIBLE PROTEIN BP74-RELATED"/>
    <property type="match status" value="1"/>
</dbReference>
<dbReference type="InterPro" id="IPR056422">
    <property type="entry name" value="BP74_N"/>
</dbReference>
<evidence type="ECO:0000256" key="1">
    <source>
        <dbReference type="SAM" id="SignalP"/>
    </source>
</evidence>
<organism evidence="3 4">
    <name type="scientific">Heterostelium pallidum (strain ATCC 26659 / Pp 5 / PN500)</name>
    <name type="common">Cellular slime mold</name>
    <name type="synonym">Polysphondylium pallidum</name>
    <dbReference type="NCBI Taxonomy" id="670386"/>
    <lineage>
        <taxon>Eukaryota</taxon>
        <taxon>Amoebozoa</taxon>
        <taxon>Evosea</taxon>
        <taxon>Eumycetozoa</taxon>
        <taxon>Dictyostelia</taxon>
        <taxon>Acytosteliales</taxon>
        <taxon>Acytosteliaceae</taxon>
        <taxon>Heterostelium</taxon>
    </lineage>
</organism>
<dbReference type="GeneID" id="31360460"/>
<dbReference type="Proteomes" id="UP000001396">
    <property type="component" value="Unassembled WGS sequence"/>
</dbReference>
<feature type="signal peptide" evidence="1">
    <location>
        <begin position="1"/>
        <end position="20"/>
    </location>
</feature>
<dbReference type="AlphaFoldDB" id="D3B930"/>
<dbReference type="RefSeq" id="XP_020434186.1">
    <property type="nucleotide sequence ID" value="XM_020575870.1"/>
</dbReference>
<gene>
    <name evidence="3" type="ORF">PPL_04974</name>
</gene>
<comment type="caution">
    <text evidence="3">The sequence shown here is derived from an EMBL/GenBank/DDBJ whole genome shotgun (WGS) entry which is preliminary data.</text>
</comment>
<sequence length="133" mass="15004">MKSVHILSIMLLAMLAVASASGSAYFLFTDEHDEFVIKLSDPVRIAEARDIIATGSTKGVMGIIVKQRVWYNFEWKYYLDPSTITFFDFAMEVCDASIAYTEEHLAEVGGALLPRNRWCPWHSRLAPTILTVD</sequence>
<name>D3B930_HETP5</name>